<dbReference type="Proteomes" id="UP001596170">
    <property type="component" value="Unassembled WGS sequence"/>
</dbReference>
<evidence type="ECO:0000313" key="3">
    <source>
        <dbReference type="Proteomes" id="UP001596170"/>
    </source>
</evidence>
<accession>A0ABW1L4X5</accession>
<proteinExistence type="predicted"/>
<protein>
    <submittedName>
        <fullName evidence="2">DUF58 domain-containing protein</fullName>
    </submittedName>
</protein>
<dbReference type="InterPro" id="IPR036465">
    <property type="entry name" value="vWFA_dom_sf"/>
</dbReference>
<dbReference type="InterPro" id="IPR002881">
    <property type="entry name" value="DUF58"/>
</dbReference>
<evidence type="ECO:0000313" key="2">
    <source>
        <dbReference type="EMBL" id="MFC6038163.1"/>
    </source>
</evidence>
<comment type="caution">
    <text evidence="2">The sequence shown here is derived from an EMBL/GenBank/DDBJ whole genome shotgun (WGS) entry which is preliminary data.</text>
</comment>
<dbReference type="EMBL" id="JBHSRI010000002">
    <property type="protein sequence ID" value="MFC6038163.1"/>
    <property type="molecule type" value="Genomic_DNA"/>
</dbReference>
<dbReference type="Pfam" id="PF01882">
    <property type="entry name" value="DUF58"/>
    <property type="match status" value="1"/>
</dbReference>
<keyword evidence="3" id="KW-1185">Reference proteome</keyword>
<name>A0ABW1L4X5_9BACL</name>
<feature type="domain" description="DUF58" evidence="1">
    <location>
        <begin position="47"/>
        <end position="252"/>
    </location>
</feature>
<evidence type="ECO:0000259" key="1">
    <source>
        <dbReference type="Pfam" id="PF01882"/>
    </source>
</evidence>
<dbReference type="RefSeq" id="WP_377732167.1">
    <property type="nucleotide sequence ID" value="NZ_JBHSRI010000002.1"/>
</dbReference>
<gene>
    <name evidence="2" type="ORF">ACFPYN_01735</name>
</gene>
<dbReference type="PANTHER" id="PTHR33608:SF7">
    <property type="entry name" value="DUF58 DOMAIN-CONTAINING PROTEIN"/>
    <property type="match status" value="1"/>
</dbReference>
<sequence>MNETSILPKDWSAKIGRLQIATKSKLRGQHKGSHRSMRFGSSLDFSDFREYHPGDDVRQIDWNVFGRTDKYFIKRFLDEQEMRVHILLDSSKSMQEDKKWLLAKQLTISLGQLVLGRDDRLSFATPTEEKIAPFRRKGAMYRKAFSSYITNLTESKNNTLFTSQALQHIAKDCTVLFIISDGLEPIDEWEKILRRLPRFSQDIRLILVQSSDEIAPSFAGDLQLIDRETENRLNVSVSRRVVEDYEKKRQQHFLELDALCRRFGIHSLKVETKDDISHILFHQMIRSNWIN</sequence>
<organism evidence="2 3">
    <name type="scientific">Paenisporosarcina macmurdoensis</name>
    <dbReference type="NCBI Taxonomy" id="212659"/>
    <lineage>
        <taxon>Bacteria</taxon>
        <taxon>Bacillati</taxon>
        <taxon>Bacillota</taxon>
        <taxon>Bacilli</taxon>
        <taxon>Bacillales</taxon>
        <taxon>Caryophanaceae</taxon>
        <taxon>Paenisporosarcina</taxon>
    </lineage>
</organism>
<dbReference type="SUPFAM" id="SSF53300">
    <property type="entry name" value="vWA-like"/>
    <property type="match status" value="1"/>
</dbReference>
<dbReference type="PANTHER" id="PTHR33608">
    <property type="entry name" value="BLL2464 PROTEIN"/>
    <property type="match status" value="1"/>
</dbReference>
<reference evidence="3" key="1">
    <citation type="journal article" date="2019" name="Int. J. Syst. Evol. Microbiol.">
        <title>The Global Catalogue of Microorganisms (GCM) 10K type strain sequencing project: providing services to taxonomists for standard genome sequencing and annotation.</title>
        <authorList>
            <consortium name="The Broad Institute Genomics Platform"/>
            <consortium name="The Broad Institute Genome Sequencing Center for Infectious Disease"/>
            <person name="Wu L."/>
            <person name="Ma J."/>
        </authorList>
    </citation>
    <scope>NUCLEOTIDE SEQUENCE [LARGE SCALE GENOMIC DNA]</scope>
    <source>
        <strain evidence="3">CCUG 54527</strain>
    </source>
</reference>